<accession>A0ABP9V7X6</accession>
<reference evidence="1 2" key="1">
    <citation type="submission" date="2024-02" db="EMBL/GenBank/DDBJ databases">
        <title>Deinococcus xinjiangensis NBRC 107630.</title>
        <authorList>
            <person name="Ichikawa N."/>
            <person name="Katano-Makiyama Y."/>
            <person name="Hidaka K."/>
        </authorList>
    </citation>
    <scope>NUCLEOTIDE SEQUENCE [LARGE SCALE GENOMIC DNA]</scope>
    <source>
        <strain evidence="1 2">NBRC 107630</strain>
    </source>
</reference>
<comment type="caution">
    <text evidence="1">The sequence shown here is derived from an EMBL/GenBank/DDBJ whole genome shotgun (WGS) entry which is preliminary data.</text>
</comment>
<name>A0ABP9V7X6_9DEIO</name>
<protein>
    <submittedName>
        <fullName evidence="1">Uncharacterized protein</fullName>
    </submittedName>
</protein>
<dbReference type="EMBL" id="BAABRN010000009">
    <property type="protein sequence ID" value="GAA5501374.1"/>
    <property type="molecule type" value="Genomic_DNA"/>
</dbReference>
<proteinExistence type="predicted"/>
<sequence>MKAHGCEADTFAKPSEMKSIAGKVGGEVLGGIKTEVTETLVKKGIAKVALMFNPAGAAIGAIMAAWSTIQTVIDKGKQIMSVIMNALSGIKEIAAGNVAGAATFIENTVGKALPVVFSFAANFLGIGNIGTRIKNLVKGMRQKLGIDKFIDGIVARLKKLVGTGKQVAGQAVNAAKNVVKGIFGKKTFTGGQQKHSVWVTAQHEKSILGKTSRKTSTRPFQTDSPCF</sequence>
<keyword evidence="2" id="KW-1185">Reference proteome</keyword>
<evidence type="ECO:0000313" key="2">
    <source>
        <dbReference type="Proteomes" id="UP001458946"/>
    </source>
</evidence>
<dbReference type="Proteomes" id="UP001458946">
    <property type="component" value="Unassembled WGS sequence"/>
</dbReference>
<organism evidence="1 2">
    <name type="scientific">Deinococcus xinjiangensis</name>
    <dbReference type="NCBI Taxonomy" id="457454"/>
    <lineage>
        <taxon>Bacteria</taxon>
        <taxon>Thermotogati</taxon>
        <taxon>Deinococcota</taxon>
        <taxon>Deinococci</taxon>
        <taxon>Deinococcales</taxon>
        <taxon>Deinococcaceae</taxon>
        <taxon>Deinococcus</taxon>
    </lineage>
</organism>
<gene>
    <name evidence="1" type="ORF">Dxin01_01106</name>
</gene>
<evidence type="ECO:0000313" key="1">
    <source>
        <dbReference type="EMBL" id="GAA5501374.1"/>
    </source>
</evidence>